<dbReference type="AlphaFoldDB" id="A0A9X2LHU7"/>
<protein>
    <submittedName>
        <fullName evidence="1">Uncharacterized protein</fullName>
    </submittedName>
</protein>
<sequence>MTELQNRWYNAVQKSLPASPSTTQLIQPAPPLAPSDTALWARENTVPPASLTFNRQVAESALFFEAYAAVIQVLSVPESTFVTAIGPGIHQEWLKYLRGLTPRPDEDRLPDVFYAWAMTYHPDVANEGASALRDIVRLGALQRFLRSYQGPPPRPAEYLGGSRELLGMLRDSPPATVSFGSATTSGDVSGTWTGGVNKDCSGLWAGAGRSDAITTGFARSAVTVEAELGAYAVWPVNPDPRWYDSSRLHEAYAKRTSPPWASQPQLHWDMAFGEKSGRLQRAIASLLVVEGLTSVVTSDAAFTSGDQQVIKAEAAAGLWPFFVPTGDGVTNKADFDKGRTRLETTTPMGKPLVIGAHVLPIGRYLGGSGECALRPPAGP</sequence>
<keyword evidence="2" id="KW-1185">Reference proteome</keyword>
<organism evidence="1 2">
    <name type="scientific">Streptomyces telluris</name>
    <dbReference type="NCBI Taxonomy" id="2720021"/>
    <lineage>
        <taxon>Bacteria</taxon>
        <taxon>Bacillati</taxon>
        <taxon>Actinomycetota</taxon>
        <taxon>Actinomycetes</taxon>
        <taxon>Kitasatosporales</taxon>
        <taxon>Streptomycetaceae</taxon>
        <taxon>Streptomyces</taxon>
    </lineage>
</organism>
<gene>
    <name evidence="1" type="ORF">NQU55_15325</name>
</gene>
<evidence type="ECO:0000313" key="1">
    <source>
        <dbReference type="EMBL" id="MCQ8771127.1"/>
    </source>
</evidence>
<evidence type="ECO:0000313" key="2">
    <source>
        <dbReference type="Proteomes" id="UP001142374"/>
    </source>
</evidence>
<reference evidence="1" key="1">
    <citation type="submission" date="2022-06" db="EMBL/GenBank/DDBJ databases">
        <title>WGS of actinobacteria.</title>
        <authorList>
            <person name="Thawai C."/>
        </authorList>
    </citation>
    <scope>NUCLEOTIDE SEQUENCE</scope>
    <source>
        <strain evidence="1">AA8</strain>
    </source>
</reference>
<dbReference type="EMBL" id="JANIID010000012">
    <property type="protein sequence ID" value="MCQ8771127.1"/>
    <property type="molecule type" value="Genomic_DNA"/>
</dbReference>
<dbReference type="RefSeq" id="WP_168094781.1">
    <property type="nucleotide sequence ID" value="NZ_JAATER010000300.1"/>
</dbReference>
<comment type="caution">
    <text evidence="1">The sequence shown here is derived from an EMBL/GenBank/DDBJ whole genome shotgun (WGS) entry which is preliminary data.</text>
</comment>
<proteinExistence type="predicted"/>
<dbReference type="Proteomes" id="UP001142374">
    <property type="component" value="Unassembled WGS sequence"/>
</dbReference>
<accession>A0A9X2LHU7</accession>
<name>A0A9X2LHU7_9ACTN</name>